<dbReference type="AlphaFoldDB" id="A0AAD7E037"/>
<evidence type="ECO:0000313" key="2">
    <source>
        <dbReference type="Proteomes" id="UP001219525"/>
    </source>
</evidence>
<organism evidence="1 2">
    <name type="scientific">Mycena pura</name>
    <dbReference type="NCBI Taxonomy" id="153505"/>
    <lineage>
        <taxon>Eukaryota</taxon>
        <taxon>Fungi</taxon>
        <taxon>Dikarya</taxon>
        <taxon>Basidiomycota</taxon>
        <taxon>Agaricomycotina</taxon>
        <taxon>Agaricomycetes</taxon>
        <taxon>Agaricomycetidae</taxon>
        <taxon>Agaricales</taxon>
        <taxon>Marasmiineae</taxon>
        <taxon>Mycenaceae</taxon>
        <taxon>Mycena</taxon>
    </lineage>
</organism>
<dbReference type="Proteomes" id="UP001219525">
    <property type="component" value="Unassembled WGS sequence"/>
</dbReference>
<reference evidence="1" key="1">
    <citation type="submission" date="2023-03" db="EMBL/GenBank/DDBJ databases">
        <title>Massive genome expansion in bonnet fungi (Mycena s.s.) driven by repeated elements and novel gene families across ecological guilds.</title>
        <authorList>
            <consortium name="Lawrence Berkeley National Laboratory"/>
            <person name="Harder C.B."/>
            <person name="Miyauchi S."/>
            <person name="Viragh M."/>
            <person name="Kuo A."/>
            <person name="Thoen E."/>
            <person name="Andreopoulos B."/>
            <person name="Lu D."/>
            <person name="Skrede I."/>
            <person name="Drula E."/>
            <person name="Henrissat B."/>
            <person name="Morin E."/>
            <person name="Kohler A."/>
            <person name="Barry K."/>
            <person name="LaButti K."/>
            <person name="Morin E."/>
            <person name="Salamov A."/>
            <person name="Lipzen A."/>
            <person name="Mereny Z."/>
            <person name="Hegedus B."/>
            <person name="Baldrian P."/>
            <person name="Stursova M."/>
            <person name="Weitz H."/>
            <person name="Taylor A."/>
            <person name="Grigoriev I.V."/>
            <person name="Nagy L.G."/>
            <person name="Martin F."/>
            <person name="Kauserud H."/>
        </authorList>
    </citation>
    <scope>NUCLEOTIDE SEQUENCE</scope>
    <source>
        <strain evidence="1">9144</strain>
    </source>
</reference>
<evidence type="ECO:0000313" key="1">
    <source>
        <dbReference type="EMBL" id="KAJ7222355.1"/>
    </source>
</evidence>
<proteinExistence type="predicted"/>
<name>A0AAD7E037_9AGAR</name>
<accession>A0AAD7E037</accession>
<sequence>MAWSQLQLHPGIRETDIIRLQLHDLPSAERIPVVRPQDADPKVKTPEHMWTGSTRTNPSPEVVMVRQEYYNVLSAILWSLYRQSQAARLKDDFPLTHSAEEDMDSNTEEAREEIPLCIPNDMPDISKEATLPNPFEHPRHGHFYRRGSALIITGFPGIGKTLFLSVIFYLRVAAKLPTAYMHTEHSMLVYDGHQLFVLRDPDLVKFAGCLDSPRLQQSKQRLPESVAWPGKITGPRQFCLMRPWSLEELFTASSLRSNFNPCLGKRMQAFFNMFGGSAWHVYRDSSDLSSFELLVDAAARSLNRELVRHVMTYPQPTVAVDHRVGHMLITALPLNDKDRTKFQMKSPTEYLEEKLLKQLNRTLIIARRELYIINVGVEAPGCKATADLLDRHHHRFIGLGGKWRLREFTKVEGTSSTESKTNLWQASKESDWFLRADSKMTVYREVLAPRTQTPATKSKRLTMVDFPSANFKQLQLNCYYRPTETNFPTLDSFYMDRNGHGITFQAAESDILNGHSVKEGGREWLEQCGITKFTYILVSRPKMGDPSISVPRDQETKFDHFFHLVLDYPELKKLLLAP</sequence>
<gene>
    <name evidence="1" type="ORF">GGX14DRAFT_663370</name>
</gene>
<dbReference type="PANTHER" id="PTHR33129:SF1">
    <property type="entry name" value="ATP-BINDING PROTEIN"/>
    <property type="match status" value="1"/>
</dbReference>
<keyword evidence="2" id="KW-1185">Reference proteome</keyword>
<dbReference type="InterPro" id="IPR052980">
    <property type="entry name" value="Crinkler_effector"/>
</dbReference>
<comment type="caution">
    <text evidence="1">The sequence shown here is derived from an EMBL/GenBank/DDBJ whole genome shotgun (WGS) entry which is preliminary data.</text>
</comment>
<dbReference type="PANTHER" id="PTHR33129">
    <property type="entry name" value="PROTEIN KINASE DOMAIN-CONTAINING PROTEIN-RELATED"/>
    <property type="match status" value="1"/>
</dbReference>
<dbReference type="EMBL" id="JARJCW010000007">
    <property type="protein sequence ID" value="KAJ7222355.1"/>
    <property type="molecule type" value="Genomic_DNA"/>
</dbReference>
<protein>
    <submittedName>
        <fullName evidence="1">Uncharacterized protein</fullName>
    </submittedName>
</protein>